<dbReference type="PANTHER" id="PTHR43877:SF2">
    <property type="entry name" value="AMINOALKYLPHOSPHONATE N-ACETYLTRANSFERASE-RELATED"/>
    <property type="match status" value="1"/>
</dbReference>
<dbReference type="STRING" id="471514.AN477_11215"/>
<protein>
    <submittedName>
        <fullName evidence="4">GCN5 family acetyltransferase</fullName>
    </submittedName>
</protein>
<dbReference type="GO" id="GO:0016747">
    <property type="term" value="F:acyltransferase activity, transferring groups other than amino-acyl groups"/>
    <property type="evidence" value="ECO:0007669"/>
    <property type="project" value="InterPro"/>
</dbReference>
<keyword evidence="2" id="KW-0012">Acyltransferase</keyword>
<proteinExistence type="predicted"/>
<dbReference type="CDD" id="cd04301">
    <property type="entry name" value="NAT_SF"/>
    <property type="match status" value="1"/>
</dbReference>
<accession>A0A0P9CVI9</accession>
<name>A0A0P9CVI9_9BACL</name>
<evidence type="ECO:0000313" key="4">
    <source>
        <dbReference type="EMBL" id="KPV43718.1"/>
    </source>
</evidence>
<keyword evidence="1 4" id="KW-0808">Transferase</keyword>
<dbReference type="InterPro" id="IPR016181">
    <property type="entry name" value="Acyl_CoA_acyltransferase"/>
</dbReference>
<dbReference type="PROSITE" id="PS51186">
    <property type="entry name" value="GNAT"/>
    <property type="match status" value="1"/>
</dbReference>
<evidence type="ECO:0000313" key="5">
    <source>
        <dbReference type="Proteomes" id="UP000050482"/>
    </source>
</evidence>
<gene>
    <name evidence="4" type="ORF">AN477_11215</name>
</gene>
<organism evidence="4 5">
    <name type="scientific">Alicyclobacillus ferrooxydans</name>
    <dbReference type="NCBI Taxonomy" id="471514"/>
    <lineage>
        <taxon>Bacteria</taxon>
        <taxon>Bacillati</taxon>
        <taxon>Bacillota</taxon>
        <taxon>Bacilli</taxon>
        <taxon>Bacillales</taxon>
        <taxon>Alicyclobacillaceae</taxon>
        <taxon>Alicyclobacillus</taxon>
    </lineage>
</organism>
<evidence type="ECO:0000256" key="1">
    <source>
        <dbReference type="ARBA" id="ARBA00022679"/>
    </source>
</evidence>
<comment type="caution">
    <text evidence="4">The sequence shown here is derived from an EMBL/GenBank/DDBJ whole genome shotgun (WGS) entry which is preliminary data.</text>
</comment>
<evidence type="ECO:0000259" key="3">
    <source>
        <dbReference type="PROSITE" id="PS51186"/>
    </source>
</evidence>
<dbReference type="EMBL" id="LJCO01000046">
    <property type="protein sequence ID" value="KPV43718.1"/>
    <property type="molecule type" value="Genomic_DNA"/>
</dbReference>
<reference evidence="4 5" key="1">
    <citation type="submission" date="2015-09" db="EMBL/GenBank/DDBJ databases">
        <title>Draft genome sequence of Alicyclobacillus ferrooxydans DSM 22381.</title>
        <authorList>
            <person name="Hemp J."/>
        </authorList>
    </citation>
    <scope>NUCLEOTIDE SEQUENCE [LARGE SCALE GENOMIC DNA]</scope>
    <source>
        <strain evidence="4 5">TC-34</strain>
    </source>
</reference>
<dbReference type="RefSeq" id="WP_245631793.1">
    <property type="nucleotide sequence ID" value="NZ_LJCO01000046.1"/>
</dbReference>
<dbReference type="Gene3D" id="3.40.630.30">
    <property type="match status" value="1"/>
</dbReference>
<dbReference type="PANTHER" id="PTHR43877">
    <property type="entry name" value="AMINOALKYLPHOSPHONATE N-ACETYLTRANSFERASE-RELATED-RELATED"/>
    <property type="match status" value="1"/>
</dbReference>
<dbReference type="Proteomes" id="UP000050482">
    <property type="component" value="Unassembled WGS sequence"/>
</dbReference>
<evidence type="ECO:0000256" key="2">
    <source>
        <dbReference type="ARBA" id="ARBA00023315"/>
    </source>
</evidence>
<dbReference type="InterPro" id="IPR050832">
    <property type="entry name" value="Bact_Acetyltransf"/>
</dbReference>
<keyword evidence="5" id="KW-1185">Reference proteome</keyword>
<dbReference type="SUPFAM" id="SSF55729">
    <property type="entry name" value="Acyl-CoA N-acyltransferases (Nat)"/>
    <property type="match status" value="1"/>
</dbReference>
<feature type="domain" description="N-acetyltransferase" evidence="3">
    <location>
        <begin position="1"/>
        <end position="154"/>
    </location>
</feature>
<dbReference type="AlphaFoldDB" id="A0A0P9CVI9"/>
<dbReference type="InterPro" id="IPR000182">
    <property type="entry name" value="GNAT_dom"/>
</dbReference>
<dbReference type="Pfam" id="PF00583">
    <property type="entry name" value="Acetyltransf_1"/>
    <property type="match status" value="1"/>
</dbReference>
<sequence length="154" mass="17747">MTIRPASRGDIASLTDLMFNYIVGFYRQEDQERSAIEKHIEYILEHPREGIQFVIEENGDLLGFATLYYSYSTLRLQRIAILNDLFLSQQARGQGLGEALFKHCLEFAQDQDVAFLQWETTKDNVVARSLYDKMGGDVSDLIVYEIRFSGRPPQ</sequence>